<comment type="caution">
    <text evidence="2">The sequence shown here is derived from an EMBL/GenBank/DDBJ whole genome shotgun (WGS) entry which is preliminary data.</text>
</comment>
<gene>
    <name evidence="2" type="ORF">E6H00_11580</name>
</gene>
<evidence type="ECO:0000256" key="1">
    <source>
        <dbReference type="SAM" id="Phobius"/>
    </source>
</evidence>
<accession>A0A537JZ36</accession>
<feature type="transmembrane region" description="Helical" evidence="1">
    <location>
        <begin position="7"/>
        <end position="28"/>
    </location>
</feature>
<feature type="transmembrane region" description="Helical" evidence="1">
    <location>
        <begin position="48"/>
        <end position="67"/>
    </location>
</feature>
<dbReference type="Proteomes" id="UP000318509">
    <property type="component" value="Unassembled WGS sequence"/>
</dbReference>
<keyword evidence="1" id="KW-0812">Transmembrane</keyword>
<sequence length="74" mass="7822">MKMATIFGILLIIIGLVVLVYGGVTYTSKQTTMQVGPVEVTAKEKRTLPLPPLAGGVMVAGGIILLIREGGIRR</sequence>
<name>A0A537JZ36_9BACT</name>
<keyword evidence="1" id="KW-1133">Transmembrane helix</keyword>
<reference evidence="2 3" key="1">
    <citation type="journal article" date="2019" name="Nat. Microbiol.">
        <title>Mediterranean grassland soil C-N compound turnover is dependent on rainfall and depth, and is mediated by genomically divergent microorganisms.</title>
        <authorList>
            <person name="Diamond S."/>
            <person name="Andeer P.F."/>
            <person name="Li Z."/>
            <person name="Crits-Christoph A."/>
            <person name="Burstein D."/>
            <person name="Anantharaman K."/>
            <person name="Lane K.R."/>
            <person name="Thomas B.C."/>
            <person name="Pan C."/>
            <person name="Northen T.R."/>
            <person name="Banfield J.F."/>
        </authorList>
    </citation>
    <scope>NUCLEOTIDE SEQUENCE [LARGE SCALE GENOMIC DNA]</scope>
    <source>
        <strain evidence="2">NP_3</strain>
    </source>
</reference>
<dbReference type="EMBL" id="VBAK01000135">
    <property type="protein sequence ID" value="TMI88785.1"/>
    <property type="molecule type" value="Genomic_DNA"/>
</dbReference>
<dbReference type="AlphaFoldDB" id="A0A537JZ36"/>
<evidence type="ECO:0000313" key="2">
    <source>
        <dbReference type="EMBL" id="TMI88785.1"/>
    </source>
</evidence>
<evidence type="ECO:0000313" key="3">
    <source>
        <dbReference type="Proteomes" id="UP000318509"/>
    </source>
</evidence>
<proteinExistence type="predicted"/>
<organism evidence="2 3">
    <name type="scientific">Candidatus Segetimicrobium genomatis</name>
    <dbReference type="NCBI Taxonomy" id="2569760"/>
    <lineage>
        <taxon>Bacteria</taxon>
        <taxon>Bacillati</taxon>
        <taxon>Candidatus Sysuimicrobiota</taxon>
        <taxon>Candidatus Sysuimicrobiia</taxon>
        <taxon>Candidatus Sysuimicrobiales</taxon>
        <taxon>Candidatus Segetimicrobiaceae</taxon>
        <taxon>Candidatus Segetimicrobium</taxon>
    </lineage>
</organism>
<keyword evidence="1" id="KW-0472">Membrane</keyword>
<protein>
    <submittedName>
        <fullName evidence="2">DUF3185 domain-containing protein</fullName>
    </submittedName>
</protein>